<organism evidence="3 4">
    <name type="scientific">Pantoea anthophila</name>
    <dbReference type="NCBI Taxonomy" id="470931"/>
    <lineage>
        <taxon>Bacteria</taxon>
        <taxon>Pseudomonadati</taxon>
        <taxon>Pseudomonadota</taxon>
        <taxon>Gammaproteobacteria</taxon>
        <taxon>Enterobacterales</taxon>
        <taxon>Erwiniaceae</taxon>
        <taxon>Pantoea</taxon>
    </lineage>
</organism>
<evidence type="ECO:0000259" key="2">
    <source>
        <dbReference type="Pfam" id="PF22599"/>
    </source>
</evidence>
<dbReference type="Gene3D" id="3.30.1360.200">
    <property type="match status" value="1"/>
</dbReference>
<keyword evidence="4" id="KW-1185">Reference proteome</keyword>
<evidence type="ECO:0000313" key="3">
    <source>
        <dbReference type="EMBL" id="TPV28746.1"/>
    </source>
</evidence>
<protein>
    <submittedName>
        <fullName evidence="3">Insecticidal toxin complex protein tccz</fullName>
    </submittedName>
</protein>
<dbReference type="InterPro" id="IPR054384">
    <property type="entry name" value="SecDF_P1_head"/>
</dbReference>
<keyword evidence="1" id="KW-0732">Signal</keyword>
<accession>A0ABY2ZD47</accession>
<feature type="chain" id="PRO_5047468596" evidence="1">
    <location>
        <begin position="20"/>
        <end position="126"/>
    </location>
</feature>
<comment type="caution">
    <text evidence="3">The sequence shown here is derived from an EMBL/GenBank/DDBJ whole genome shotgun (WGS) entry which is preliminary data.</text>
</comment>
<name>A0ABY2ZD47_9GAMM</name>
<feature type="domain" description="SecDF P1 head subdomain" evidence="2">
    <location>
        <begin position="41"/>
        <end position="107"/>
    </location>
</feature>
<dbReference type="Pfam" id="PF22599">
    <property type="entry name" value="SecDF_P1_head"/>
    <property type="match status" value="1"/>
</dbReference>
<reference evidence="3 4" key="1">
    <citation type="submission" date="2019-06" db="EMBL/GenBank/DDBJ databases">
        <title>Taxogenomics and systematics of the genus Pantoea.</title>
        <authorList>
            <person name="Tambong J.T."/>
        </authorList>
    </citation>
    <scope>NUCLEOTIDE SEQUENCE [LARGE SCALE GENOMIC DNA]</scope>
    <source>
        <strain evidence="3 4">LMG 2558</strain>
    </source>
</reference>
<evidence type="ECO:0000313" key="4">
    <source>
        <dbReference type="Proteomes" id="UP000316142"/>
    </source>
</evidence>
<dbReference type="Proteomes" id="UP000316142">
    <property type="component" value="Unassembled WGS sequence"/>
</dbReference>
<proteinExistence type="predicted"/>
<dbReference type="EMBL" id="VHIZ01000037">
    <property type="protein sequence ID" value="TPV28746.1"/>
    <property type="molecule type" value="Genomic_DNA"/>
</dbReference>
<evidence type="ECO:0000256" key="1">
    <source>
        <dbReference type="SAM" id="SignalP"/>
    </source>
</evidence>
<dbReference type="RefSeq" id="WP_140923371.1">
    <property type="nucleotide sequence ID" value="NZ_CP122311.1"/>
</dbReference>
<gene>
    <name evidence="3" type="ORF">FJW00_07245</name>
</gene>
<sequence>MLKTTLILAALLFPFFSVAEPGSFIFEVNGTKKTYSKECIKSISYLPSDEIDSENVNFSLSDECGKALYKTTKQNIGKKLFIYYKGNLLSSANIVSVLRNTFRLSGKEMPRIVLMQLLYDYGVKHN</sequence>
<feature type="signal peptide" evidence="1">
    <location>
        <begin position="1"/>
        <end position="19"/>
    </location>
</feature>